<feature type="domain" description="Protein kinase" evidence="22">
    <location>
        <begin position="523"/>
        <end position="875"/>
    </location>
</feature>
<evidence type="ECO:0000256" key="10">
    <source>
        <dbReference type="ARBA" id="ARBA00022840"/>
    </source>
</evidence>
<keyword evidence="11 20" id="KW-1133">Transmembrane helix</keyword>
<evidence type="ECO:0000256" key="20">
    <source>
        <dbReference type="SAM" id="Phobius"/>
    </source>
</evidence>
<protein>
    <recommendedName>
        <fullName evidence="3">receptor protein-tyrosine kinase</fullName>
        <ecNumber evidence="3">2.7.10.1</ecNumber>
    </recommendedName>
</protein>
<keyword evidence="4" id="KW-0597">Phosphoprotein</keyword>
<reference evidence="26" key="1">
    <citation type="submission" date="2025-08" db="UniProtKB">
        <authorList>
            <consortium name="RefSeq"/>
        </authorList>
    </citation>
    <scope>IDENTIFICATION</scope>
    <source>
        <tissue evidence="26">Thorax and Abdomen</tissue>
    </source>
</reference>
<feature type="chain" id="PRO_5047002042" description="receptor protein-tyrosine kinase" evidence="21">
    <location>
        <begin position="23"/>
        <end position="917"/>
    </location>
</feature>
<evidence type="ECO:0000256" key="8">
    <source>
        <dbReference type="ARBA" id="ARBA00022741"/>
    </source>
</evidence>
<dbReference type="InterPro" id="IPR008266">
    <property type="entry name" value="Tyr_kinase_AS"/>
</dbReference>
<evidence type="ECO:0000256" key="19">
    <source>
        <dbReference type="PROSITE-ProRule" id="PRU10141"/>
    </source>
</evidence>
<feature type="signal peptide" evidence="21">
    <location>
        <begin position="1"/>
        <end position="22"/>
    </location>
</feature>
<keyword evidence="13" id="KW-0829">Tyrosine-protein kinase</keyword>
<evidence type="ECO:0000256" key="17">
    <source>
        <dbReference type="ARBA" id="ARBA00023319"/>
    </source>
</evidence>
<dbReference type="InterPro" id="IPR003599">
    <property type="entry name" value="Ig_sub"/>
</dbReference>
<name>A0ABM3GD03_NEOLC</name>
<dbReference type="PROSITE" id="PS51257">
    <property type="entry name" value="PROKAR_LIPOPROTEIN"/>
    <property type="match status" value="1"/>
</dbReference>
<evidence type="ECO:0000259" key="24">
    <source>
        <dbReference type="PROSITE" id="PS50853"/>
    </source>
</evidence>
<dbReference type="PANTHER" id="PTHR24416:SF600">
    <property type="entry name" value="PDGF- AND VEGF-RECEPTOR RELATED, ISOFORM J"/>
    <property type="match status" value="1"/>
</dbReference>
<dbReference type="RefSeq" id="XP_046598145.1">
    <property type="nucleotide sequence ID" value="XM_046742189.1"/>
</dbReference>
<dbReference type="Gene3D" id="3.30.200.20">
    <property type="entry name" value="Phosphorylase Kinase, domain 1"/>
    <property type="match status" value="1"/>
</dbReference>
<keyword evidence="14" id="KW-1015">Disulfide bond</keyword>
<keyword evidence="6 20" id="KW-0812">Transmembrane</keyword>
<gene>
    <name evidence="26" type="primary">LOC107225376</name>
</gene>
<dbReference type="InterPro" id="IPR017441">
    <property type="entry name" value="Protein_kinase_ATP_BS"/>
</dbReference>
<dbReference type="PROSITE" id="PS50011">
    <property type="entry name" value="PROTEIN_KINASE_DOM"/>
    <property type="match status" value="1"/>
</dbReference>
<dbReference type="PANTHER" id="PTHR24416">
    <property type="entry name" value="TYROSINE-PROTEIN KINASE RECEPTOR"/>
    <property type="match status" value="1"/>
</dbReference>
<evidence type="ECO:0000256" key="14">
    <source>
        <dbReference type="ARBA" id="ARBA00023157"/>
    </source>
</evidence>
<dbReference type="PROSITE" id="PS00240">
    <property type="entry name" value="RECEPTOR_TYR_KIN_III"/>
    <property type="match status" value="1"/>
</dbReference>
<dbReference type="SUPFAM" id="SSF56112">
    <property type="entry name" value="Protein kinase-like (PK-like)"/>
    <property type="match status" value="1"/>
</dbReference>
<dbReference type="InterPro" id="IPR011009">
    <property type="entry name" value="Kinase-like_dom_sf"/>
</dbReference>
<evidence type="ECO:0000256" key="11">
    <source>
        <dbReference type="ARBA" id="ARBA00022989"/>
    </source>
</evidence>
<feature type="binding site" evidence="19">
    <location>
        <position position="557"/>
    </location>
    <ligand>
        <name>ATP</name>
        <dbReference type="ChEBI" id="CHEBI:30616"/>
    </ligand>
</feature>
<comment type="catalytic activity">
    <reaction evidence="18">
        <text>L-tyrosyl-[protein] + ATP = O-phospho-L-tyrosyl-[protein] + ADP + H(+)</text>
        <dbReference type="Rhea" id="RHEA:10596"/>
        <dbReference type="Rhea" id="RHEA-COMP:10136"/>
        <dbReference type="Rhea" id="RHEA-COMP:20101"/>
        <dbReference type="ChEBI" id="CHEBI:15378"/>
        <dbReference type="ChEBI" id="CHEBI:30616"/>
        <dbReference type="ChEBI" id="CHEBI:46858"/>
        <dbReference type="ChEBI" id="CHEBI:61978"/>
        <dbReference type="ChEBI" id="CHEBI:456216"/>
        <dbReference type="EC" id="2.7.10.1"/>
    </reaction>
</comment>
<evidence type="ECO:0000256" key="21">
    <source>
        <dbReference type="SAM" id="SignalP"/>
    </source>
</evidence>
<dbReference type="SMART" id="SM00060">
    <property type="entry name" value="FN3"/>
    <property type="match status" value="2"/>
</dbReference>
<keyword evidence="5" id="KW-0808">Transferase</keyword>
<dbReference type="EC" id="2.7.10.1" evidence="3"/>
<dbReference type="SUPFAM" id="SSF49265">
    <property type="entry name" value="Fibronectin type III"/>
    <property type="match status" value="2"/>
</dbReference>
<evidence type="ECO:0000256" key="9">
    <source>
        <dbReference type="ARBA" id="ARBA00022777"/>
    </source>
</evidence>
<evidence type="ECO:0000256" key="5">
    <source>
        <dbReference type="ARBA" id="ARBA00022679"/>
    </source>
</evidence>
<feature type="domain" description="Fibronectin type-III" evidence="24">
    <location>
        <begin position="341"/>
        <end position="440"/>
    </location>
</feature>
<evidence type="ECO:0000256" key="6">
    <source>
        <dbReference type="ARBA" id="ARBA00022692"/>
    </source>
</evidence>
<evidence type="ECO:0000256" key="4">
    <source>
        <dbReference type="ARBA" id="ARBA00022553"/>
    </source>
</evidence>
<dbReference type="Pfam" id="PF07714">
    <property type="entry name" value="PK_Tyr_Ser-Thr"/>
    <property type="match status" value="1"/>
</dbReference>
<evidence type="ECO:0000256" key="16">
    <source>
        <dbReference type="ARBA" id="ARBA00023180"/>
    </source>
</evidence>
<comment type="similarity">
    <text evidence="2">Belongs to the protein kinase superfamily. CAMK Ser/Thr protein kinase family.</text>
</comment>
<evidence type="ECO:0000256" key="3">
    <source>
        <dbReference type="ARBA" id="ARBA00011902"/>
    </source>
</evidence>
<dbReference type="Pfam" id="PF00041">
    <property type="entry name" value="fn3"/>
    <property type="match status" value="1"/>
</dbReference>
<keyword evidence="17" id="KW-0393">Immunoglobulin domain</keyword>
<evidence type="ECO:0000313" key="25">
    <source>
        <dbReference type="Proteomes" id="UP000829291"/>
    </source>
</evidence>
<keyword evidence="7" id="KW-0677">Repeat</keyword>
<dbReference type="CDD" id="cd00192">
    <property type="entry name" value="PTKc"/>
    <property type="match status" value="1"/>
</dbReference>
<organism evidence="25 26">
    <name type="scientific">Neodiprion lecontei</name>
    <name type="common">Redheaded pine sawfly</name>
    <dbReference type="NCBI Taxonomy" id="441921"/>
    <lineage>
        <taxon>Eukaryota</taxon>
        <taxon>Metazoa</taxon>
        <taxon>Ecdysozoa</taxon>
        <taxon>Arthropoda</taxon>
        <taxon>Hexapoda</taxon>
        <taxon>Insecta</taxon>
        <taxon>Pterygota</taxon>
        <taxon>Neoptera</taxon>
        <taxon>Endopterygota</taxon>
        <taxon>Hymenoptera</taxon>
        <taxon>Tenthredinoidea</taxon>
        <taxon>Diprionidae</taxon>
        <taxon>Diprioninae</taxon>
        <taxon>Neodiprion</taxon>
    </lineage>
</organism>
<dbReference type="GeneID" id="107225376"/>
<dbReference type="InterPro" id="IPR000719">
    <property type="entry name" value="Prot_kinase_dom"/>
</dbReference>
<dbReference type="PROSITE" id="PS50853">
    <property type="entry name" value="FN3"/>
    <property type="match status" value="1"/>
</dbReference>
<evidence type="ECO:0000256" key="18">
    <source>
        <dbReference type="ARBA" id="ARBA00051243"/>
    </source>
</evidence>
<evidence type="ECO:0000259" key="23">
    <source>
        <dbReference type="PROSITE" id="PS50835"/>
    </source>
</evidence>
<keyword evidence="25" id="KW-1185">Reference proteome</keyword>
<dbReference type="InterPro" id="IPR001245">
    <property type="entry name" value="Ser-Thr/Tyr_kinase_cat_dom"/>
</dbReference>
<dbReference type="InterPro" id="IPR036179">
    <property type="entry name" value="Ig-like_dom_sf"/>
</dbReference>
<dbReference type="PROSITE" id="PS50835">
    <property type="entry name" value="IG_LIKE"/>
    <property type="match status" value="1"/>
</dbReference>
<feature type="domain" description="Ig-like" evidence="23">
    <location>
        <begin position="44"/>
        <end position="128"/>
    </location>
</feature>
<feature type="transmembrane region" description="Helical" evidence="20">
    <location>
        <begin position="450"/>
        <end position="470"/>
    </location>
</feature>
<evidence type="ECO:0000256" key="13">
    <source>
        <dbReference type="ARBA" id="ARBA00023137"/>
    </source>
</evidence>
<keyword evidence="12 20" id="KW-0472">Membrane</keyword>
<dbReference type="Gene3D" id="1.10.510.10">
    <property type="entry name" value="Transferase(Phosphotransferase) domain 1"/>
    <property type="match status" value="1"/>
</dbReference>
<dbReference type="Gene3D" id="2.60.40.10">
    <property type="entry name" value="Immunoglobulins"/>
    <property type="match status" value="2"/>
</dbReference>
<keyword evidence="9" id="KW-0418">Kinase</keyword>
<dbReference type="SMART" id="SM00409">
    <property type="entry name" value="IG"/>
    <property type="match status" value="1"/>
</dbReference>
<comment type="subcellular location">
    <subcellularLocation>
        <location evidence="1">Membrane</location>
        <topology evidence="1">Single-pass type I membrane protein</topology>
    </subcellularLocation>
</comment>
<keyword evidence="10 19" id="KW-0067">ATP-binding</keyword>
<dbReference type="InterPro" id="IPR050122">
    <property type="entry name" value="RTK"/>
</dbReference>
<keyword evidence="16" id="KW-0325">Glycoprotein</keyword>
<accession>A0ABM3GD03</accession>
<dbReference type="PROSITE" id="PS00109">
    <property type="entry name" value="PROTEIN_KINASE_TYR"/>
    <property type="match status" value="1"/>
</dbReference>
<dbReference type="InterPro" id="IPR007110">
    <property type="entry name" value="Ig-like_dom"/>
</dbReference>
<dbReference type="CDD" id="cd00063">
    <property type="entry name" value="FN3"/>
    <property type="match status" value="2"/>
</dbReference>
<keyword evidence="8 19" id="KW-0547">Nucleotide-binding</keyword>
<evidence type="ECO:0000256" key="7">
    <source>
        <dbReference type="ARBA" id="ARBA00022737"/>
    </source>
</evidence>
<evidence type="ECO:0000259" key="22">
    <source>
        <dbReference type="PROSITE" id="PS50011"/>
    </source>
</evidence>
<dbReference type="InterPro" id="IPR036116">
    <property type="entry name" value="FN3_sf"/>
</dbReference>
<dbReference type="SUPFAM" id="SSF48726">
    <property type="entry name" value="Immunoglobulin"/>
    <property type="match status" value="1"/>
</dbReference>
<dbReference type="PROSITE" id="PS00107">
    <property type="entry name" value="PROTEIN_KINASE_ATP"/>
    <property type="match status" value="1"/>
</dbReference>
<keyword evidence="15" id="KW-0675">Receptor</keyword>
<dbReference type="InterPro" id="IPR013783">
    <property type="entry name" value="Ig-like_fold"/>
</dbReference>
<keyword evidence="21" id="KW-0732">Signal</keyword>
<evidence type="ECO:0000256" key="12">
    <source>
        <dbReference type="ARBA" id="ARBA00023136"/>
    </source>
</evidence>
<proteinExistence type="inferred from homology"/>
<dbReference type="InterPro" id="IPR001824">
    <property type="entry name" value="Tyr_kinase_rcpt_3_CS"/>
</dbReference>
<dbReference type="Proteomes" id="UP000829291">
    <property type="component" value="Chromosome 5"/>
</dbReference>
<evidence type="ECO:0000256" key="2">
    <source>
        <dbReference type="ARBA" id="ARBA00006692"/>
    </source>
</evidence>
<dbReference type="InterPro" id="IPR003961">
    <property type="entry name" value="FN3_dom"/>
</dbReference>
<evidence type="ECO:0000256" key="1">
    <source>
        <dbReference type="ARBA" id="ARBA00004479"/>
    </source>
</evidence>
<evidence type="ECO:0000313" key="26">
    <source>
        <dbReference type="RefSeq" id="XP_046598145.1"/>
    </source>
</evidence>
<sequence>MSGDRRALLMMVTLLSGCLVLADYGYEDFDFKGRIIRGVGDVWASPGEPAALTCDLPGSFANFGWEKIYGPLISEENWRKLTKIWRFNETYSRMGLYFTNVSENDRGLYECWAEDDKNLIERSERGLFIRPMASVMPISVAALDASRICVGWTIAFKILVWLSKLRIEIQENGSLEWHQMYEVSIDLSDEVLIPFSSNVLATACNPDTAYWFKFILISDTGNEIHLFSRWTKTSEKDPVYVPLVWVKETSVDSITIEWSKPPREIKSIFNYCQVTMYKTGISGEKQFGRTIWTKDNYLKFEYLTTSVSYKFQLDVCFDYDCTQHIYPSTWSEDVVPKDRDPKFTPNVSVIETGVASITIAWNAPPTDLQDRVYYYKLALSTENLTNKSLYVNKTENSHTFEDLLVNKTHRFKVAACSDYKTQCGNWSEEREAFTYITSMDSRSGIQDETWLIMGAIATLLVIVVVTMVAWNCRRKALKRKLIKARLEYFNFGAPIPLDPELAVSDQAELLPYNKKWEFPRDFLKLEEVLGSGAFGVVRKAQAKTICARETVTTVAVKTVRPTANLNCMKALLRELRILVYLGQHLNIVNLLGACTKNIDLGELLVIVEYCRYGNLHDYLVRRRVNFIDQLNDSGEKICVSASREDGINVDDVGTNTDSRSDGNSTIVNCSNNVTSKTTDARVDDCSPSVSLTELNAPLKYPGDRTDSNSRPTCTHDLVCWAWQVSCGMQYLGAKKIVHGDLATRNILLTDDNVVKICDFGLSKSLREEENRKSTENGPLPVKWMAIESLRDRVFSTKSDVWSFGVVLWELFSLARTPYPLIRPEDMCRKLAEGYRMEKPPYAPRSIYQMMLRCWKAEPSERPSFEKLTINIAELIEEHVKTFYLELGNPYTKIYADIWKRERETAISAEESDALEVE</sequence>
<evidence type="ECO:0000256" key="15">
    <source>
        <dbReference type="ARBA" id="ARBA00023170"/>
    </source>
</evidence>